<protein>
    <recommendedName>
        <fullName evidence="6">Epidermal patterning factor-like protein</fullName>
    </recommendedName>
</protein>
<gene>
    <name evidence="7" type="ORF">PVAP13_2NG030300</name>
</gene>
<dbReference type="PANTHER" id="PTHR33109">
    <property type="entry name" value="EPIDERMAL PATTERNING FACTOR-LIKE PROTEIN 4"/>
    <property type="match status" value="1"/>
</dbReference>
<evidence type="ECO:0000256" key="5">
    <source>
        <dbReference type="ARBA" id="ARBA00023157"/>
    </source>
</evidence>
<evidence type="ECO:0000313" key="8">
    <source>
        <dbReference type="Proteomes" id="UP000823388"/>
    </source>
</evidence>
<comment type="function">
    <text evidence="6">Controls stomatal patterning.</text>
</comment>
<keyword evidence="4 6" id="KW-0732">Signal</keyword>
<evidence type="ECO:0000256" key="3">
    <source>
        <dbReference type="ARBA" id="ARBA00022525"/>
    </source>
</evidence>
<feature type="chain" id="PRO_5035969429" description="Epidermal patterning factor-like protein" evidence="6">
    <location>
        <begin position="29"/>
        <end position="192"/>
    </location>
</feature>
<reference evidence="7" key="1">
    <citation type="submission" date="2020-05" db="EMBL/GenBank/DDBJ databases">
        <title>WGS assembly of Panicum virgatum.</title>
        <authorList>
            <person name="Lovell J.T."/>
            <person name="Jenkins J."/>
            <person name="Shu S."/>
            <person name="Juenger T.E."/>
            <person name="Schmutz J."/>
        </authorList>
    </citation>
    <scope>NUCLEOTIDE SEQUENCE</scope>
    <source>
        <strain evidence="7">AP13</strain>
    </source>
</reference>
<dbReference type="PANTHER" id="PTHR33109:SF81">
    <property type="entry name" value="EPIDERMAL PATTERNING FACTOR-LIKE PROTEIN"/>
    <property type="match status" value="1"/>
</dbReference>
<accession>A0A8T0V8G0</accession>
<keyword evidence="5" id="KW-1015">Disulfide bond</keyword>
<organism evidence="7 8">
    <name type="scientific">Panicum virgatum</name>
    <name type="common">Blackwell switchgrass</name>
    <dbReference type="NCBI Taxonomy" id="38727"/>
    <lineage>
        <taxon>Eukaryota</taxon>
        <taxon>Viridiplantae</taxon>
        <taxon>Streptophyta</taxon>
        <taxon>Embryophyta</taxon>
        <taxon>Tracheophyta</taxon>
        <taxon>Spermatophyta</taxon>
        <taxon>Magnoliopsida</taxon>
        <taxon>Liliopsida</taxon>
        <taxon>Poales</taxon>
        <taxon>Poaceae</taxon>
        <taxon>PACMAD clade</taxon>
        <taxon>Panicoideae</taxon>
        <taxon>Panicodae</taxon>
        <taxon>Paniceae</taxon>
        <taxon>Panicinae</taxon>
        <taxon>Panicum</taxon>
        <taxon>Panicum sect. Hiantes</taxon>
    </lineage>
</organism>
<keyword evidence="3 6" id="KW-0964">Secreted</keyword>
<proteinExistence type="inferred from homology"/>
<comment type="caution">
    <text evidence="7">The sequence shown here is derived from an EMBL/GenBank/DDBJ whole genome shotgun (WGS) entry which is preliminary data.</text>
</comment>
<dbReference type="Proteomes" id="UP000823388">
    <property type="component" value="Chromosome 2N"/>
</dbReference>
<sequence>MVHSLHCSIVHTLPRPLFFSILLILTSSMEVAHSDARSLLEVGVGKAQDEDAAAIRGEMRGWRALIGSRPPRCERVCMSYGHCEAVQVPIVPQDRRQKRAAAASTGAADEEERVVAAAAAAMRAAMFTYRVDDITNYKPLSWKCSLALNAADLVLTRRWRRLISAFKSLVCSAWGQWQTNTCSLLFVCARYS</sequence>
<evidence type="ECO:0000313" key="7">
    <source>
        <dbReference type="EMBL" id="KAG2631510.1"/>
    </source>
</evidence>
<dbReference type="InterPro" id="IPR039455">
    <property type="entry name" value="EPFL"/>
</dbReference>
<evidence type="ECO:0000256" key="6">
    <source>
        <dbReference type="RuleBase" id="RU367102"/>
    </source>
</evidence>
<dbReference type="GO" id="GO:0005576">
    <property type="term" value="C:extracellular region"/>
    <property type="evidence" value="ECO:0007669"/>
    <property type="project" value="UniProtKB-SubCell"/>
</dbReference>
<feature type="signal peptide" evidence="6">
    <location>
        <begin position="1"/>
        <end position="28"/>
    </location>
</feature>
<keyword evidence="6" id="KW-0217">Developmental protein</keyword>
<dbReference type="EMBL" id="CM029040">
    <property type="protein sequence ID" value="KAG2631510.1"/>
    <property type="molecule type" value="Genomic_DNA"/>
</dbReference>
<name>A0A8T0V8G0_PANVG</name>
<evidence type="ECO:0000256" key="4">
    <source>
        <dbReference type="ARBA" id="ARBA00022729"/>
    </source>
</evidence>
<dbReference type="AlphaFoldDB" id="A0A8T0V8G0"/>
<keyword evidence="8" id="KW-1185">Reference proteome</keyword>
<dbReference type="Pfam" id="PF17181">
    <property type="entry name" value="EPF"/>
    <property type="match status" value="1"/>
</dbReference>
<evidence type="ECO:0000256" key="2">
    <source>
        <dbReference type="ARBA" id="ARBA00008127"/>
    </source>
</evidence>
<evidence type="ECO:0000256" key="1">
    <source>
        <dbReference type="ARBA" id="ARBA00004613"/>
    </source>
</evidence>
<dbReference type="GO" id="GO:0010052">
    <property type="term" value="P:guard cell differentiation"/>
    <property type="evidence" value="ECO:0007669"/>
    <property type="project" value="UniProtKB-UniRule"/>
</dbReference>
<comment type="subcellular location">
    <subcellularLocation>
        <location evidence="1 6">Secreted</location>
    </subcellularLocation>
</comment>
<comment type="similarity">
    <text evidence="2 6">Belongs to the plant cysteine rich small secretory peptide family. Epidermal patterning factor subfamily.</text>
</comment>